<sequence length="80" mass="9001">PSVIQSLDGTLTQQPKGTIGIVVVPDNSDFTFRCKEKSKISVYPIILTKQKKFPTPEEKNFFGIRILKWEKVEVGKGALH</sequence>
<dbReference type="Proteomes" id="UP000789901">
    <property type="component" value="Unassembled WGS sequence"/>
</dbReference>
<dbReference type="EMBL" id="CAJVQB010040430">
    <property type="protein sequence ID" value="CAG8828385.1"/>
    <property type="molecule type" value="Genomic_DNA"/>
</dbReference>
<protein>
    <submittedName>
        <fullName evidence="1">29760_t:CDS:1</fullName>
    </submittedName>
</protein>
<feature type="non-terminal residue" evidence="1">
    <location>
        <position position="1"/>
    </location>
</feature>
<evidence type="ECO:0000313" key="1">
    <source>
        <dbReference type="EMBL" id="CAG8828385.1"/>
    </source>
</evidence>
<accession>A0ABN7WDX4</accession>
<reference evidence="1 2" key="1">
    <citation type="submission" date="2021-06" db="EMBL/GenBank/DDBJ databases">
        <authorList>
            <person name="Kallberg Y."/>
            <person name="Tangrot J."/>
            <person name="Rosling A."/>
        </authorList>
    </citation>
    <scope>NUCLEOTIDE SEQUENCE [LARGE SCALE GENOMIC DNA]</scope>
    <source>
        <strain evidence="1 2">120-4 pot B 10/14</strain>
    </source>
</reference>
<evidence type="ECO:0000313" key="2">
    <source>
        <dbReference type="Proteomes" id="UP000789901"/>
    </source>
</evidence>
<comment type="caution">
    <text evidence="1">The sequence shown here is derived from an EMBL/GenBank/DDBJ whole genome shotgun (WGS) entry which is preliminary data.</text>
</comment>
<feature type="non-terminal residue" evidence="1">
    <location>
        <position position="80"/>
    </location>
</feature>
<proteinExistence type="predicted"/>
<keyword evidence="2" id="KW-1185">Reference proteome</keyword>
<name>A0ABN7WDX4_GIGMA</name>
<gene>
    <name evidence="1" type="ORF">GMARGA_LOCUS29680</name>
</gene>
<organism evidence="1 2">
    <name type="scientific">Gigaspora margarita</name>
    <dbReference type="NCBI Taxonomy" id="4874"/>
    <lineage>
        <taxon>Eukaryota</taxon>
        <taxon>Fungi</taxon>
        <taxon>Fungi incertae sedis</taxon>
        <taxon>Mucoromycota</taxon>
        <taxon>Glomeromycotina</taxon>
        <taxon>Glomeromycetes</taxon>
        <taxon>Diversisporales</taxon>
        <taxon>Gigasporaceae</taxon>
        <taxon>Gigaspora</taxon>
    </lineage>
</organism>